<dbReference type="AlphaFoldDB" id="A0A835ZIS2"/>
<dbReference type="EMBL" id="JAFCMP010000046">
    <property type="protein sequence ID" value="KAG5189708.1"/>
    <property type="molecule type" value="Genomic_DNA"/>
</dbReference>
<dbReference type="Pfam" id="PF14234">
    <property type="entry name" value="DUF4336"/>
    <property type="match status" value="1"/>
</dbReference>
<sequence>MGWLRARRRQVLLLAITALLAAAAAAAVTAFHSQERLLPTSRPRTCLRAVESQTDAQAAPATSPSPWQTLVDMYSGTKTTHSDREYRLITGLPLKPFFERETRRYDAGQGMWTFEQEQAFFNVSTNIRMTAVQLPSGGLWVHAPVAPTLECQRLLREVGEVEHIVLPTTALEHKVYMRDFTRAYPKAQVWVCPGQWSWPINLPLRFRVDGMLVKKIHIPPRPIKLAPSLAQETPPWADDIDLALFSPPVMGLGPTNECVFFHKKSRTLLVTDTVIHIGVEPPDIIPVPALLASSVEEGEPLPPDTLAARRKGWAKMALQILFLGPATADTFQIVSQKIFVSPVIRIFVLQRAKASVRQFVDEVTKWPFTRIIPCHFKGPVAATPNDFRAAFSFAFDEEKPLKPPPQPRSGVQSFFGSLSLKQARQLPQDPLASIPAQDL</sequence>
<dbReference type="PANTHER" id="PTHR33835">
    <property type="entry name" value="YALI0C07656P"/>
    <property type="match status" value="1"/>
</dbReference>
<protein>
    <submittedName>
        <fullName evidence="2">Uncharacterized protein</fullName>
    </submittedName>
</protein>
<feature type="chain" id="PRO_5032879339" evidence="1">
    <location>
        <begin position="27"/>
        <end position="439"/>
    </location>
</feature>
<feature type="non-terminal residue" evidence="2">
    <location>
        <position position="1"/>
    </location>
</feature>
<reference evidence="2" key="1">
    <citation type="submission" date="2021-02" db="EMBL/GenBank/DDBJ databases">
        <title>First Annotated Genome of the Yellow-green Alga Tribonema minus.</title>
        <authorList>
            <person name="Mahan K.M."/>
        </authorList>
    </citation>
    <scope>NUCLEOTIDE SEQUENCE</scope>
    <source>
        <strain evidence="2">UTEX B ZZ1240</strain>
    </source>
</reference>
<dbReference type="InterPro" id="IPR025638">
    <property type="entry name" value="DUF4336"/>
</dbReference>
<evidence type="ECO:0000313" key="2">
    <source>
        <dbReference type="EMBL" id="KAG5189708.1"/>
    </source>
</evidence>
<name>A0A835ZIS2_9STRA</name>
<gene>
    <name evidence="2" type="ORF">JKP88DRAFT_262068</name>
</gene>
<feature type="signal peptide" evidence="1">
    <location>
        <begin position="1"/>
        <end position="26"/>
    </location>
</feature>
<proteinExistence type="predicted"/>
<keyword evidence="3" id="KW-1185">Reference proteome</keyword>
<evidence type="ECO:0000313" key="3">
    <source>
        <dbReference type="Proteomes" id="UP000664859"/>
    </source>
</evidence>
<comment type="caution">
    <text evidence="2">The sequence shown here is derived from an EMBL/GenBank/DDBJ whole genome shotgun (WGS) entry which is preliminary data.</text>
</comment>
<accession>A0A835ZIS2</accession>
<dbReference type="OrthoDB" id="421671at2759"/>
<keyword evidence="1" id="KW-0732">Signal</keyword>
<dbReference type="Proteomes" id="UP000664859">
    <property type="component" value="Unassembled WGS sequence"/>
</dbReference>
<dbReference type="PANTHER" id="PTHR33835:SF2">
    <property type="entry name" value="LYSINE-TRNA LIGASE"/>
    <property type="match status" value="1"/>
</dbReference>
<organism evidence="2 3">
    <name type="scientific">Tribonema minus</name>
    <dbReference type="NCBI Taxonomy" id="303371"/>
    <lineage>
        <taxon>Eukaryota</taxon>
        <taxon>Sar</taxon>
        <taxon>Stramenopiles</taxon>
        <taxon>Ochrophyta</taxon>
        <taxon>PX clade</taxon>
        <taxon>Xanthophyceae</taxon>
        <taxon>Tribonematales</taxon>
        <taxon>Tribonemataceae</taxon>
        <taxon>Tribonema</taxon>
    </lineage>
</organism>
<evidence type="ECO:0000256" key="1">
    <source>
        <dbReference type="SAM" id="SignalP"/>
    </source>
</evidence>